<proteinExistence type="predicted"/>
<dbReference type="AlphaFoldDB" id="A0A1R3JLX0"/>
<comment type="caution">
    <text evidence="1">The sequence shown here is derived from an EMBL/GenBank/DDBJ whole genome shotgun (WGS) entry which is preliminary data.</text>
</comment>
<dbReference type="Proteomes" id="UP000188268">
    <property type="component" value="Unassembled WGS sequence"/>
</dbReference>
<keyword evidence="2" id="KW-1185">Reference proteome</keyword>
<gene>
    <name evidence="1" type="ORF">CCACVL1_05210</name>
</gene>
<sequence>SILEAIERQTSLDIGLEGSANAAVEEDEE</sequence>
<reference evidence="1 2" key="1">
    <citation type="submission" date="2013-09" db="EMBL/GenBank/DDBJ databases">
        <title>Corchorus capsularis genome sequencing.</title>
        <authorList>
            <person name="Alam M."/>
            <person name="Haque M.S."/>
            <person name="Islam M.S."/>
            <person name="Emdad E.M."/>
            <person name="Islam M.M."/>
            <person name="Ahmed B."/>
            <person name="Halim A."/>
            <person name="Hossen Q.M.M."/>
            <person name="Hossain M.Z."/>
            <person name="Ahmed R."/>
            <person name="Khan M.M."/>
            <person name="Islam R."/>
            <person name="Rashid M.M."/>
            <person name="Khan S.A."/>
            <person name="Rahman M.S."/>
            <person name="Alam M."/>
        </authorList>
    </citation>
    <scope>NUCLEOTIDE SEQUENCE [LARGE SCALE GENOMIC DNA]</scope>
    <source>
        <strain evidence="2">cv. CVL-1</strain>
        <tissue evidence="1">Whole seedling</tissue>
    </source>
</reference>
<accession>A0A1R3JLX0</accession>
<evidence type="ECO:0000313" key="2">
    <source>
        <dbReference type="Proteomes" id="UP000188268"/>
    </source>
</evidence>
<name>A0A1R3JLX0_COCAP</name>
<evidence type="ECO:0000313" key="1">
    <source>
        <dbReference type="EMBL" id="OMO95866.1"/>
    </source>
</evidence>
<dbReference type="EMBL" id="AWWV01007571">
    <property type="protein sequence ID" value="OMO95866.1"/>
    <property type="molecule type" value="Genomic_DNA"/>
</dbReference>
<protein>
    <submittedName>
        <fullName evidence="1">Uncharacterized protein</fullName>
    </submittedName>
</protein>
<feature type="non-terminal residue" evidence="1">
    <location>
        <position position="1"/>
    </location>
</feature>
<dbReference type="Gramene" id="OMO95866">
    <property type="protein sequence ID" value="OMO95866"/>
    <property type="gene ID" value="CCACVL1_05210"/>
</dbReference>
<organism evidence="1 2">
    <name type="scientific">Corchorus capsularis</name>
    <name type="common">Jute</name>
    <dbReference type="NCBI Taxonomy" id="210143"/>
    <lineage>
        <taxon>Eukaryota</taxon>
        <taxon>Viridiplantae</taxon>
        <taxon>Streptophyta</taxon>
        <taxon>Embryophyta</taxon>
        <taxon>Tracheophyta</taxon>
        <taxon>Spermatophyta</taxon>
        <taxon>Magnoliopsida</taxon>
        <taxon>eudicotyledons</taxon>
        <taxon>Gunneridae</taxon>
        <taxon>Pentapetalae</taxon>
        <taxon>rosids</taxon>
        <taxon>malvids</taxon>
        <taxon>Malvales</taxon>
        <taxon>Malvaceae</taxon>
        <taxon>Grewioideae</taxon>
        <taxon>Apeibeae</taxon>
        <taxon>Corchorus</taxon>
    </lineage>
</organism>